<keyword evidence="4 7" id="KW-0812">Transmembrane</keyword>
<keyword evidence="2" id="KW-0328">Glycosyltransferase</keyword>
<keyword evidence="10" id="KW-1185">Reference proteome</keyword>
<evidence type="ECO:0000313" key="10">
    <source>
        <dbReference type="Proteomes" id="UP000265926"/>
    </source>
</evidence>
<dbReference type="AlphaFoldDB" id="A0A399T5U0"/>
<dbReference type="GO" id="GO:0005886">
    <property type="term" value="C:plasma membrane"/>
    <property type="evidence" value="ECO:0007669"/>
    <property type="project" value="TreeGrafter"/>
</dbReference>
<evidence type="ECO:0000313" key="9">
    <source>
        <dbReference type="EMBL" id="RIJ49551.1"/>
    </source>
</evidence>
<evidence type="ECO:0000256" key="3">
    <source>
        <dbReference type="ARBA" id="ARBA00022679"/>
    </source>
</evidence>
<evidence type="ECO:0000256" key="7">
    <source>
        <dbReference type="SAM" id="Phobius"/>
    </source>
</evidence>
<dbReference type="GO" id="GO:0016757">
    <property type="term" value="F:glycosyltransferase activity"/>
    <property type="evidence" value="ECO:0007669"/>
    <property type="project" value="UniProtKB-KW"/>
</dbReference>
<dbReference type="EMBL" id="QWGR01000003">
    <property type="protein sequence ID" value="RIJ49551.1"/>
    <property type="molecule type" value="Genomic_DNA"/>
</dbReference>
<dbReference type="Pfam" id="PF00535">
    <property type="entry name" value="Glycos_transf_2"/>
    <property type="match status" value="1"/>
</dbReference>
<dbReference type="InterPro" id="IPR029044">
    <property type="entry name" value="Nucleotide-diphossugar_trans"/>
</dbReference>
<comment type="caution">
    <text evidence="9">The sequence shown here is derived from an EMBL/GenBank/DDBJ whole genome shotgun (WGS) entry which is preliminary data.</text>
</comment>
<dbReference type="CDD" id="cd04187">
    <property type="entry name" value="DPM1_like_bac"/>
    <property type="match status" value="1"/>
</dbReference>
<dbReference type="PANTHER" id="PTHR48090">
    <property type="entry name" value="UNDECAPRENYL-PHOSPHATE 4-DEOXY-4-FORMAMIDO-L-ARABINOSE TRANSFERASE-RELATED"/>
    <property type="match status" value="1"/>
</dbReference>
<reference evidence="9 10" key="1">
    <citation type="submission" date="2018-08" db="EMBL/GenBank/DDBJ databases">
        <title>Pallidiluteibacterium maritimus gen. nov., sp. nov., isolated from coastal sediment.</title>
        <authorList>
            <person name="Zhou L.Y."/>
        </authorList>
    </citation>
    <scope>NUCLEOTIDE SEQUENCE [LARGE SCALE GENOMIC DNA]</scope>
    <source>
        <strain evidence="9 10">XSD2</strain>
    </source>
</reference>
<dbReference type="Proteomes" id="UP000265926">
    <property type="component" value="Unassembled WGS sequence"/>
</dbReference>
<evidence type="ECO:0000256" key="5">
    <source>
        <dbReference type="ARBA" id="ARBA00022989"/>
    </source>
</evidence>
<comment type="subcellular location">
    <subcellularLocation>
        <location evidence="1">Membrane</location>
        <topology evidence="1">Multi-pass membrane protein</topology>
    </subcellularLocation>
</comment>
<sequence>MPKKVSVIIPCFNESEGLLLFYKDLKSHLPEKYHYEVIFVNDGSADNTLEVIKELRQNDSSVHFISFSRNFGHQNALKAGFDMASGNCAICLDADLQHPPKLIPQLMEKWEEGFESVVTKRIDHDSISGFKKLTSRMFYQLTNRLSDVKLENGVADFRLLDRKVLDALKSFSENQIFLRAVIQWLGFKQCIISYKAGERVAGDSKYTLKKMLSFALSGITAFSIKPLRFSIYLGLLFAALSFLYGVYALAVFLFTNNALPGWTSILMSVLFIGGLNLLMLGIIGEYLGKLFIENKKRPNYIIAETDLGTLN</sequence>
<name>A0A399T5U0_9BACT</name>
<evidence type="ECO:0000256" key="6">
    <source>
        <dbReference type="ARBA" id="ARBA00023136"/>
    </source>
</evidence>
<protein>
    <submittedName>
        <fullName evidence="9">Glycosyltransferase</fullName>
    </submittedName>
</protein>
<dbReference type="OrthoDB" id="9807778at2"/>
<dbReference type="InterPro" id="IPR001173">
    <property type="entry name" value="Glyco_trans_2-like"/>
</dbReference>
<keyword evidence="6 7" id="KW-0472">Membrane</keyword>
<dbReference type="Gene3D" id="3.90.550.10">
    <property type="entry name" value="Spore Coat Polysaccharide Biosynthesis Protein SpsA, Chain A"/>
    <property type="match status" value="1"/>
</dbReference>
<gene>
    <name evidence="9" type="ORF">D1614_07225</name>
</gene>
<dbReference type="InterPro" id="IPR050256">
    <property type="entry name" value="Glycosyltransferase_2"/>
</dbReference>
<feature type="transmembrane region" description="Helical" evidence="7">
    <location>
        <begin position="265"/>
        <end position="287"/>
    </location>
</feature>
<evidence type="ECO:0000256" key="1">
    <source>
        <dbReference type="ARBA" id="ARBA00004141"/>
    </source>
</evidence>
<accession>A0A399T5U0</accession>
<feature type="transmembrane region" description="Helical" evidence="7">
    <location>
        <begin position="231"/>
        <end position="253"/>
    </location>
</feature>
<keyword evidence="5 7" id="KW-1133">Transmembrane helix</keyword>
<dbReference type="PANTHER" id="PTHR48090:SF1">
    <property type="entry name" value="PROPHAGE BACTOPRENOL GLUCOSYL TRANSFERASE HOMOLOG"/>
    <property type="match status" value="1"/>
</dbReference>
<proteinExistence type="predicted"/>
<feature type="domain" description="Glycosyltransferase 2-like" evidence="8">
    <location>
        <begin position="6"/>
        <end position="167"/>
    </location>
</feature>
<evidence type="ECO:0000256" key="4">
    <source>
        <dbReference type="ARBA" id="ARBA00022692"/>
    </source>
</evidence>
<evidence type="ECO:0000259" key="8">
    <source>
        <dbReference type="Pfam" id="PF00535"/>
    </source>
</evidence>
<evidence type="ECO:0000256" key="2">
    <source>
        <dbReference type="ARBA" id="ARBA00022676"/>
    </source>
</evidence>
<dbReference type="SUPFAM" id="SSF53448">
    <property type="entry name" value="Nucleotide-diphospho-sugar transferases"/>
    <property type="match status" value="1"/>
</dbReference>
<keyword evidence="3 9" id="KW-0808">Transferase</keyword>
<organism evidence="9 10">
    <name type="scientific">Maribellus luteus</name>
    <dbReference type="NCBI Taxonomy" id="2305463"/>
    <lineage>
        <taxon>Bacteria</taxon>
        <taxon>Pseudomonadati</taxon>
        <taxon>Bacteroidota</taxon>
        <taxon>Bacteroidia</taxon>
        <taxon>Marinilabiliales</taxon>
        <taxon>Prolixibacteraceae</taxon>
        <taxon>Maribellus</taxon>
    </lineage>
</organism>